<keyword evidence="3" id="KW-1185">Reference proteome</keyword>
<gene>
    <name evidence="2" type="ORF">GCM10010269_22180</name>
</gene>
<evidence type="ECO:0000313" key="2">
    <source>
        <dbReference type="EMBL" id="GGR82548.1"/>
    </source>
</evidence>
<evidence type="ECO:0000256" key="1">
    <source>
        <dbReference type="SAM" id="MobiDB-lite"/>
    </source>
</evidence>
<reference evidence="2" key="2">
    <citation type="submission" date="2020-09" db="EMBL/GenBank/DDBJ databases">
        <authorList>
            <person name="Sun Q."/>
            <person name="Ohkuma M."/>
        </authorList>
    </citation>
    <scope>NUCLEOTIDE SEQUENCE</scope>
    <source>
        <strain evidence="2">JCM 4386</strain>
    </source>
</reference>
<dbReference type="Proteomes" id="UP000606194">
    <property type="component" value="Unassembled WGS sequence"/>
</dbReference>
<feature type="region of interest" description="Disordered" evidence="1">
    <location>
        <begin position="13"/>
        <end position="41"/>
    </location>
</feature>
<protein>
    <submittedName>
        <fullName evidence="2">Uncharacterized protein</fullName>
    </submittedName>
</protein>
<dbReference type="EMBL" id="BMTL01000007">
    <property type="protein sequence ID" value="GGR82548.1"/>
    <property type="molecule type" value="Genomic_DNA"/>
</dbReference>
<name>A0A918L2C4_9ACTN</name>
<proteinExistence type="predicted"/>
<evidence type="ECO:0000313" key="3">
    <source>
        <dbReference type="Proteomes" id="UP000606194"/>
    </source>
</evidence>
<reference evidence="2" key="1">
    <citation type="journal article" date="2014" name="Int. J. Syst. Evol. Microbiol.">
        <title>Complete genome sequence of Corynebacterium casei LMG S-19264T (=DSM 44701T), isolated from a smear-ripened cheese.</title>
        <authorList>
            <consortium name="US DOE Joint Genome Institute (JGI-PGF)"/>
            <person name="Walter F."/>
            <person name="Albersmeier A."/>
            <person name="Kalinowski J."/>
            <person name="Ruckert C."/>
        </authorList>
    </citation>
    <scope>NUCLEOTIDE SEQUENCE</scope>
    <source>
        <strain evidence="2">JCM 4386</strain>
    </source>
</reference>
<comment type="caution">
    <text evidence="2">The sequence shown here is derived from an EMBL/GenBank/DDBJ whole genome shotgun (WGS) entry which is preliminary data.</text>
</comment>
<dbReference type="AlphaFoldDB" id="A0A918L2C4"/>
<sequence length="425" mass="45895">MWQATARYPLSRFEGEDMIDPSAPLPRPRSDLTDPPDAPQALSGALSVLQGRMLLQVSPARVGYLRGQLDAGRSGLVLCGKNALRKAKRLREEEQFSGPLLVDPAVYEVRAASEEEPFPPASEDTFAFDDPLEVSLAEQRAVGVTAPMTPTGYIHAEDSDALKAAVRRVADLDDAQVVFAAPVDVGWLREEDAVQQLIACLRLVKGPKAIMLGGQRDPLTRHARAVDHLRRVIEEVPGAALLRTDLAAFGALAAGATFTAFGAGSRLRHIVAPGEKAESSKGFSMSPHVLFAELMDFFLGKTLADRFAGAPAPICGCAVCEGVWALDEFASNAGERPARAAAHNVAVLMEWLRTLTAITPGLARQQWWHERCRAAVERYPLVNAQLRQPDAFKVPQQLRRWALAAPASVANGANGQAAADHQRRS</sequence>
<organism evidence="2 3">
    <name type="scientific">Streptomyces humidus</name>
    <dbReference type="NCBI Taxonomy" id="52259"/>
    <lineage>
        <taxon>Bacteria</taxon>
        <taxon>Bacillati</taxon>
        <taxon>Actinomycetota</taxon>
        <taxon>Actinomycetes</taxon>
        <taxon>Kitasatosporales</taxon>
        <taxon>Streptomycetaceae</taxon>
        <taxon>Streptomyces</taxon>
    </lineage>
</organism>
<accession>A0A918L2C4</accession>